<evidence type="ECO:0000256" key="1">
    <source>
        <dbReference type="SAM" id="MobiDB-lite"/>
    </source>
</evidence>
<accession>A0ABT9QV93</accession>
<sequence length="193" mass="21138">MTDTSTPASMPIGRRDARGTTAPPASQAGQNPYPAHSVDPQPAPPAQSHPAPPRPELPPSPPSAERAPNPLAQWWQAARGDSAARKDRNGQQRWLMRWMREQPTSVADYLDYYLHQREERPDGRRGWGLRTAIPIINGSHALAYRAYGLTVGLALTLAAYALGWMAQRPGRALLLTIALIIVHTNLSTWLSGS</sequence>
<protein>
    <submittedName>
        <fullName evidence="3">Uncharacterized protein</fullName>
    </submittedName>
</protein>
<dbReference type="EMBL" id="JAUSQU010000002">
    <property type="protein sequence ID" value="MDP9850326.1"/>
    <property type="molecule type" value="Genomic_DNA"/>
</dbReference>
<feature type="transmembrane region" description="Helical" evidence="2">
    <location>
        <begin position="172"/>
        <end position="190"/>
    </location>
</feature>
<comment type="caution">
    <text evidence="3">The sequence shown here is derived from an EMBL/GenBank/DDBJ whole genome shotgun (WGS) entry which is preliminary data.</text>
</comment>
<name>A0ABT9QV93_9ACTN</name>
<gene>
    <name evidence="3" type="ORF">J2853_009622</name>
</gene>
<reference evidence="3 4" key="1">
    <citation type="submission" date="2023-07" db="EMBL/GenBank/DDBJ databases">
        <title>Sequencing the genomes of 1000 actinobacteria strains.</title>
        <authorList>
            <person name="Klenk H.-P."/>
        </authorList>
    </citation>
    <scope>NUCLEOTIDE SEQUENCE [LARGE SCALE GENOMIC DNA]</scope>
    <source>
        <strain evidence="3 4">DSM 46740</strain>
    </source>
</reference>
<evidence type="ECO:0000313" key="3">
    <source>
        <dbReference type="EMBL" id="MDP9850326.1"/>
    </source>
</evidence>
<keyword evidence="4" id="KW-1185">Reference proteome</keyword>
<evidence type="ECO:0000313" key="4">
    <source>
        <dbReference type="Proteomes" id="UP001225356"/>
    </source>
</evidence>
<feature type="region of interest" description="Disordered" evidence="1">
    <location>
        <begin position="1"/>
        <end position="68"/>
    </location>
</feature>
<organism evidence="3 4">
    <name type="scientific">Streptosporangium lutulentum</name>
    <dbReference type="NCBI Taxonomy" id="1461250"/>
    <lineage>
        <taxon>Bacteria</taxon>
        <taxon>Bacillati</taxon>
        <taxon>Actinomycetota</taxon>
        <taxon>Actinomycetes</taxon>
        <taxon>Streptosporangiales</taxon>
        <taxon>Streptosporangiaceae</taxon>
        <taxon>Streptosporangium</taxon>
    </lineage>
</organism>
<keyword evidence="2" id="KW-0472">Membrane</keyword>
<proteinExistence type="predicted"/>
<keyword evidence="2" id="KW-0812">Transmembrane</keyword>
<feature type="transmembrane region" description="Helical" evidence="2">
    <location>
        <begin position="144"/>
        <end position="165"/>
    </location>
</feature>
<keyword evidence="2" id="KW-1133">Transmembrane helix</keyword>
<feature type="compositionally biased region" description="Pro residues" evidence="1">
    <location>
        <begin position="41"/>
        <end position="62"/>
    </location>
</feature>
<dbReference type="RefSeq" id="WP_307569288.1">
    <property type="nucleotide sequence ID" value="NZ_JAUSQU010000002.1"/>
</dbReference>
<dbReference type="Proteomes" id="UP001225356">
    <property type="component" value="Unassembled WGS sequence"/>
</dbReference>
<evidence type="ECO:0000256" key="2">
    <source>
        <dbReference type="SAM" id="Phobius"/>
    </source>
</evidence>